<evidence type="ECO:0000256" key="7">
    <source>
        <dbReference type="RuleBase" id="RU367071"/>
    </source>
</evidence>
<feature type="compositionally biased region" description="Basic residues" evidence="8">
    <location>
        <begin position="79"/>
        <end position="89"/>
    </location>
</feature>
<evidence type="ECO:0000313" key="11">
    <source>
        <dbReference type="Proteomes" id="UP000604825"/>
    </source>
</evidence>
<accession>A0A811PLZ7</accession>
<dbReference type="Proteomes" id="UP000604825">
    <property type="component" value="Unassembled WGS sequence"/>
</dbReference>
<protein>
    <recommendedName>
        <fullName evidence="7">Pre-mRNA-splicing factor SLU7</fullName>
    </recommendedName>
</protein>
<feature type="region of interest" description="Disordered" evidence="8">
    <location>
        <begin position="321"/>
        <end position="345"/>
    </location>
</feature>
<feature type="compositionally biased region" description="Low complexity" evidence="8">
    <location>
        <begin position="1"/>
        <end position="11"/>
    </location>
</feature>
<proteinExistence type="inferred from homology"/>
<comment type="subcellular location">
    <subcellularLocation>
        <location evidence="1 7">Nucleus</location>
    </subcellularLocation>
</comment>
<keyword evidence="5 7" id="KW-0508">mRNA splicing</keyword>
<dbReference type="EMBL" id="CAJGYO010000007">
    <property type="protein sequence ID" value="CAD6246526.1"/>
    <property type="molecule type" value="Genomic_DNA"/>
</dbReference>
<evidence type="ECO:0000256" key="1">
    <source>
        <dbReference type="ARBA" id="ARBA00004123"/>
    </source>
</evidence>
<evidence type="ECO:0000256" key="8">
    <source>
        <dbReference type="SAM" id="MobiDB-lite"/>
    </source>
</evidence>
<dbReference type="AlphaFoldDB" id="A0A811PLZ7"/>
<dbReference type="GO" id="GO:0000398">
    <property type="term" value="P:mRNA splicing, via spliceosome"/>
    <property type="evidence" value="ECO:0007669"/>
    <property type="project" value="UniProtKB-UniRule"/>
</dbReference>
<comment type="caution">
    <text evidence="10">The sequence shown here is derived from an EMBL/GenBank/DDBJ whole genome shotgun (WGS) entry which is preliminary data.</text>
</comment>
<dbReference type="GO" id="GO:0005681">
    <property type="term" value="C:spliceosomal complex"/>
    <property type="evidence" value="ECO:0007669"/>
    <property type="project" value="UniProtKB-UniRule"/>
</dbReference>
<comment type="similarity">
    <text evidence="2 7">Belongs to the SLU7 family.</text>
</comment>
<evidence type="ECO:0000256" key="4">
    <source>
        <dbReference type="ARBA" id="ARBA00022728"/>
    </source>
</evidence>
<dbReference type="OrthoDB" id="249612at2759"/>
<evidence type="ECO:0000256" key="5">
    <source>
        <dbReference type="ARBA" id="ARBA00023187"/>
    </source>
</evidence>
<evidence type="ECO:0000256" key="2">
    <source>
        <dbReference type="ARBA" id="ARBA00007203"/>
    </source>
</evidence>
<evidence type="ECO:0000256" key="6">
    <source>
        <dbReference type="ARBA" id="ARBA00023242"/>
    </source>
</evidence>
<feature type="region of interest" description="Disordered" evidence="8">
    <location>
        <begin position="110"/>
        <end position="185"/>
    </location>
</feature>
<comment type="subunit">
    <text evidence="7">Associated with the spliceosome.</text>
</comment>
<dbReference type="PANTHER" id="PTHR12942:SF2">
    <property type="entry name" value="PRE-MRNA-SPLICING FACTOR SLU7"/>
    <property type="match status" value="1"/>
</dbReference>
<dbReference type="InterPro" id="IPR021715">
    <property type="entry name" value="Slu7_dom"/>
</dbReference>
<gene>
    <name evidence="10" type="ORF">NCGR_LOCUS30775</name>
</gene>
<reference evidence="10" key="1">
    <citation type="submission" date="2020-10" db="EMBL/GenBank/DDBJ databases">
        <authorList>
            <person name="Han B."/>
            <person name="Lu T."/>
            <person name="Zhao Q."/>
            <person name="Huang X."/>
            <person name="Zhao Y."/>
        </authorList>
    </citation>
    <scope>NUCLEOTIDE SEQUENCE</scope>
</reference>
<name>A0A811PLZ7_9POAL</name>
<sequence>MRPLSGAAGATSEEEATRVSSSPRGSAGEGSAVGKPRRRPQAGPGRAAPRPGTAAVGVSGAAWQGRRRHRASGRERDGVKRRRVGKQKFGKGEAEAIVYICLIGFGREAAEAKDKQKRTHESEGVDREAALGRIRSKRSGSSNLRSHGVTFKSREDHRKQLELEEARKAGLAPAEVDEDGNEINPHIPQYMSSAPWYLNAEKPSLKHQRKWKSDPNYTKSWYDRGAKLFQANKYRKGACENCGAMTHDKKSCMERPRSVGAKWTNVNIAPDEKVESFELDYDGKRDRWNGYDPSTYTRVIADYEAREEARKKYLKEQQLKKLEEKDTENDDENAGSEDDEEDGLRIDEAKVDESAQMDFAKVEKRVRTTGGGSTGTVRNLRIREDTAKYLLNLDVNSAYYDPKTRSMREDPLPDADPNDKFYVGDNQNRLSGQALEFKQLNIHSWEAFEKGQDIHMQAAPSQAELLYKSFKIKKEMLKSEHKDKIMEKYGNAASEDTIPRELLLGQSEREIEYDRTGRIIKGQDVSLPKSKYEEDVFINNHTTVWGSWWKDHQWGYKCCKQTIKNSYCTGLAGIEAAEASADLMKANMARKEAAEDVPVQHEEKRLATWGTDVPQDLVLDPKKLAESLKKEKARVRGKEEERDEKKRKYNVHFDDQVTVEDMEAYRMTKIHHDDPMRDFLK</sequence>
<feature type="compositionally biased region" description="Basic and acidic residues" evidence="8">
    <location>
        <begin position="152"/>
        <end position="168"/>
    </location>
</feature>
<feature type="compositionally biased region" description="Basic and acidic residues" evidence="8">
    <location>
        <begin position="110"/>
        <end position="130"/>
    </location>
</feature>
<feature type="region of interest" description="Disordered" evidence="8">
    <location>
        <begin position="1"/>
        <end position="89"/>
    </location>
</feature>
<dbReference type="PANTHER" id="PTHR12942">
    <property type="entry name" value="STEP II SPLICING FACTOR SLU7"/>
    <property type="match status" value="1"/>
</dbReference>
<feature type="compositionally biased region" description="Acidic residues" evidence="8">
    <location>
        <begin position="325"/>
        <end position="342"/>
    </location>
</feature>
<dbReference type="GO" id="GO:0030628">
    <property type="term" value="F:pre-mRNA 3'-splice site binding"/>
    <property type="evidence" value="ECO:0007669"/>
    <property type="project" value="UniProtKB-UniRule"/>
</dbReference>
<dbReference type="Pfam" id="PF11708">
    <property type="entry name" value="Slu7"/>
    <property type="match status" value="1"/>
</dbReference>
<evidence type="ECO:0000256" key="3">
    <source>
        <dbReference type="ARBA" id="ARBA00022664"/>
    </source>
</evidence>
<keyword evidence="6 7" id="KW-0539">Nucleus</keyword>
<evidence type="ECO:0000313" key="10">
    <source>
        <dbReference type="EMBL" id="CAD6246526.1"/>
    </source>
</evidence>
<comment type="function">
    <text evidence="7">Involved in pre-mRNA splicing.</text>
</comment>
<feature type="compositionally biased region" description="Low complexity" evidence="8">
    <location>
        <begin position="41"/>
        <end position="57"/>
    </location>
</feature>
<keyword evidence="4 7" id="KW-0747">Spliceosome</keyword>
<dbReference type="InterPro" id="IPR039974">
    <property type="entry name" value="Splicing_factor_SLU7"/>
</dbReference>
<organism evidence="10 11">
    <name type="scientific">Miscanthus lutarioriparius</name>
    <dbReference type="NCBI Taxonomy" id="422564"/>
    <lineage>
        <taxon>Eukaryota</taxon>
        <taxon>Viridiplantae</taxon>
        <taxon>Streptophyta</taxon>
        <taxon>Embryophyta</taxon>
        <taxon>Tracheophyta</taxon>
        <taxon>Spermatophyta</taxon>
        <taxon>Magnoliopsida</taxon>
        <taxon>Liliopsida</taxon>
        <taxon>Poales</taxon>
        <taxon>Poaceae</taxon>
        <taxon>PACMAD clade</taxon>
        <taxon>Panicoideae</taxon>
        <taxon>Andropogonodae</taxon>
        <taxon>Andropogoneae</taxon>
        <taxon>Saccharinae</taxon>
        <taxon>Miscanthus</taxon>
    </lineage>
</organism>
<keyword evidence="3 7" id="KW-0507">mRNA processing</keyword>
<evidence type="ECO:0000259" key="9">
    <source>
        <dbReference type="Pfam" id="PF11708"/>
    </source>
</evidence>
<keyword evidence="11" id="KW-1185">Reference proteome</keyword>
<feature type="domain" description="Pre-mRNA-splicing factor SLU7" evidence="9">
    <location>
        <begin position="279"/>
        <end position="547"/>
    </location>
</feature>